<protein>
    <submittedName>
        <fullName evidence="1">Uncharacterized protein</fullName>
    </submittedName>
</protein>
<reference evidence="1 2" key="1">
    <citation type="journal article" date="2010" name="BMC Genomics">
        <title>Metabolic flexibility revealed in the genome of the cyst-forming alpha-1 proteobacterium Rhodospirillum centenum.</title>
        <authorList>
            <person name="Lu Y.K."/>
            <person name="Marden J."/>
            <person name="Han M."/>
            <person name="Swingley W.D."/>
            <person name="Mastrian S.D."/>
            <person name="Chowdhury S.R."/>
            <person name="Hao J."/>
            <person name="Helmy T."/>
            <person name="Kim S."/>
            <person name="Kurdoglu A.A."/>
            <person name="Matthies H.J."/>
            <person name="Rollo D."/>
            <person name="Stothard P."/>
            <person name="Blankenship R.E."/>
            <person name="Bauer C.E."/>
            <person name="Touchman J.W."/>
        </authorList>
    </citation>
    <scope>NUCLEOTIDE SEQUENCE [LARGE SCALE GENOMIC DNA]</scope>
    <source>
        <strain evidence="2">ATCC 51521 / SW</strain>
    </source>
</reference>
<dbReference type="KEGG" id="rce:RC1_2534"/>
<proteinExistence type="predicted"/>
<dbReference type="HOGENOM" id="CLU_2957641_0_0_5"/>
<gene>
    <name evidence="1" type="ordered locus">RC1_2534</name>
</gene>
<accession>B6IU38</accession>
<evidence type="ECO:0000313" key="2">
    <source>
        <dbReference type="Proteomes" id="UP000001591"/>
    </source>
</evidence>
<name>B6IU38_RHOCS</name>
<dbReference type="Proteomes" id="UP000001591">
    <property type="component" value="Chromosome"/>
</dbReference>
<dbReference type="AlphaFoldDB" id="B6IU38"/>
<sequence>MRDRNASTPRASAAGRSLRRRLAKAIDRIVEGVLDGIAGLAQPAPVPVPVRVRPDRRRR</sequence>
<dbReference type="EMBL" id="CP000613">
    <property type="protein sequence ID" value="ACI99915.1"/>
    <property type="molecule type" value="Genomic_DNA"/>
</dbReference>
<dbReference type="STRING" id="414684.RC1_2534"/>
<organism evidence="1 2">
    <name type="scientific">Rhodospirillum centenum (strain ATCC 51521 / SW)</name>
    <dbReference type="NCBI Taxonomy" id="414684"/>
    <lineage>
        <taxon>Bacteria</taxon>
        <taxon>Pseudomonadati</taxon>
        <taxon>Pseudomonadota</taxon>
        <taxon>Alphaproteobacteria</taxon>
        <taxon>Rhodospirillales</taxon>
        <taxon>Rhodospirillaceae</taxon>
        <taxon>Rhodospirillum</taxon>
    </lineage>
</organism>
<keyword evidence="2" id="KW-1185">Reference proteome</keyword>
<evidence type="ECO:0000313" key="1">
    <source>
        <dbReference type="EMBL" id="ACI99915.1"/>
    </source>
</evidence>